<dbReference type="OrthoDB" id="9785497at2"/>
<evidence type="ECO:0000256" key="4">
    <source>
        <dbReference type="ARBA" id="ARBA00022723"/>
    </source>
</evidence>
<dbReference type="PANTHER" id="PTHR10173">
    <property type="entry name" value="METHIONINE SULFOXIDE REDUCTASE"/>
    <property type="match status" value="1"/>
</dbReference>
<accession>A0A1X1SXM4</accession>
<evidence type="ECO:0000256" key="7">
    <source>
        <dbReference type="ARBA" id="ARBA00048488"/>
    </source>
</evidence>
<keyword evidence="10" id="KW-1185">Reference proteome</keyword>
<dbReference type="GO" id="GO:0046872">
    <property type="term" value="F:metal ion binding"/>
    <property type="evidence" value="ECO:0007669"/>
    <property type="project" value="UniProtKB-KW"/>
</dbReference>
<dbReference type="GO" id="GO:0005737">
    <property type="term" value="C:cytoplasm"/>
    <property type="evidence" value="ECO:0007669"/>
    <property type="project" value="TreeGrafter"/>
</dbReference>
<dbReference type="InterPro" id="IPR028427">
    <property type="entry name" value="Met_Sox_Rdtase_MsrB"/>
</dbReference>
<evidence type="ECO:0000256" key="1">
    <source>
        <dbReference type="ARBA" id="ARBA00001947"/>
    </source>
</evidence>
<evidence type="ECO:0000256" key="6">
    <source>
        <dbReference type="ARBA" id="ARBA00023002"/>
    </source>
</evidence>
<dbReference type="STRING" id="44010.AWC00_24700"/>
<comment type="catalytic activity">
    <reaction evidence="7">
        <text>L-methionyl-[protein] + [thioredoxin]-disulfide + H2O = L-methionyl-(R)-S-oxide-[protein] + [thioredoxin]-dithiol</text>
        <dbReference type="Rhea" id="RHEA:24164"/>
        <dbReference type="Rhea" id="RHEA-COMP:10698"/>
        <dbReference type="Rhea" id="RHEA-COMP:10700"/>
        <dbReference type="Rhea" id="RHEA-COMP:12313"/>
        <dbReference type="Rhea" id="RHEA-COMP:12314"/>
        <dbReference type="ChEBI" id="CHEBI:15377"/>
        <dbReference type="ChEBI" id="CHEBI:16044"/>
        <dbReference type="ChEBI" id="CHEBI:29950"/>
        <dbReference type="ChEBI" id="CHEBI:45764"/>
        <dbReference type="ChEBI" id="CHEBI:50058"/>
        <dbReference type="EC" id="1.8.4.12"/>
    </reaction>
</comment>
<feature type="domain" description="MsrB" evidence="8">
    <location>
        <begin position="40"/>
        <end position="161"/>
    </location>
</feature>
<dbReference type="EC" id="1.8.4.12" evidence="3"/>
<dbReference type="GO" id="GO:0006979">
    <property type="term" value="P:response to oxidative stress"/>
    <property type="evidence" value="ECO:0007669"/>
    <property type="project" value="InterPro"/>
</dbReference>
<dbReference type="Proteomes" id="UP000467385">
    <property type="component" value="Chromosome"/>
</dbReference>
<dbReference type="NCBIfam" id="TIGR00357">
    <property type="entry name" value="peptide-methionine (R)-S-oxide reductase MsrB"/>
    <property type="match status" value="1"/>
</dbReference>
<dbReference type="InterPro" id="IPR006311">
    <property type="entry name" value="TAT_signal"/>
</dbReference>
<dbReference type="AlphaFoldDB" id="A0A1X1SXM4"/>
<dbReference type="Gene3D" id="2.170.150.20">
    <property type="entry name" value="Peptide methionine sulfoxide reductase"/>
    <property type="match status" value="1"/>
</dbReference>
<proteinExistence type="inferred from homology"/>
<reference evidence="9 10" key="1">
    <citation type="journal article" date="2019" name="Emerg. Microbes Infect.">
        <title>Comprehensive subspecies identification of 175 nontuberculous mycobacteria species based on 7547 genomic profiles.</title>
        <authorList>
            <person name="Matsumoto Y."/>
            <person name="Kinjo T."/>
            <person name="Motooka D."/>
            <person name="Nabeya D."/>
            <person name="Jung N."/>
            <person name="Uechi K."/>
            <person name="Horii T."/>
            <person name="Iida T."/>
            <person name="Fujita J."/>
            <person name="Nakamura S."/>
        </authorList>
    </citation>
    <scope>NUCLEOTIDE SEQUENCE [LARGE SCALE GENOMIC DNA]</scope>
    <source>
        <strain evidence="9 10">JCM 14738</strain>
    </source>
</reference>
<dbReference type="GO" id="GO:0030091">
    <property type="term" value="P:protein repair"/>
    <property type="evidence" value="ECO:0007669"/>
    <property type="project" value="InterPro"/>
</dbReference>
<organism evidence="9 10">
    <name type="scientific">Mycobacterium conspicuum</name>
    <dbReference type="NCBI Taxonomy" id="44010"/>
    <lineage>
        <taxon>Bacteria</taxon>
        <taxon>Bacillati</taxon>
        <taxon>Actinomycetota</taxon>
        <taxon>Actinomycetes</taxon>
        <taxon>Mycobacteriales</taxon>
        <taxon>Mycobacteriaceae</taxon>
        <taxon>Mycobacterium</taxon>
    </lineage>
</organism>
<comment type="similarity">
    <text evidence="2">Belongs to the MsrB Met sulfoxide reductase family.</text>
</comment>
<comment type="cofactor">
    <cofactor evidence="1">
        <name>Zn(2+)</name>
        <dbReference type="ChEBI" id="CHEBI:29105"/>
    </cofactor>
</comment>
<dbReference type="Pfam" id="PF01641">
    <property type="entry name" value="SelR"/>
    <property type="match status" value="1"/>
</dbReference>
<keyword evidence="4" id="KW-0479">Metal-binding</keyword>
<evidence type="ECO:0000259" key="8">
    <source>
        <dbReference type="PROSITE" id="PS51790"/>
    </source>
</evidence>
<gene>
    <name evidence="9" type="ORF">MCNS_01840</name>
</gene>
<dbReference type="SUPFAM" id="SSF51316">
    <property type="entry name" value="Mss4-like"/>
    <property type="match status" value="1"/>
</dbReference>
<sequence>MDVTRRRFLIAALSTVAMTAWADGVAWASPDGQFVVTHTDAEWQNLLTPTQYNVLRKAGTEAPYSSPLNDEHRRGFFSCAGCAQHLFSSETKFDSGTGWPSFWKALENAVLERPDTSLGMTRTEVLCSRCGGHLGHVFNDGPRPTGLRYCMNGVAMTFTASPPGTADEQR</sequence>
<evidence type="ECO:0000256" key="5">
    <source>
        <dbReference type="ARBA" id="ARBA00022833"/>
    </source>
</evidence>
<keyword evidence="5" id="KW-0862">Zinc</keyword>
<dbReference type="PANTHER" id="PTHR10173:SF57">
    <property type="entry name" value="PEPTIDE-METHIONINE (R)-S-OXIDE REDUCTASE"/>
    <property type="match status" value="1"/>
</dbReference>
<evidence type="ECO:0000313" key="10">
    <source>
        <dbReference type="Proteomes" id="UP000467385"/>
    </source>
</evidence>
<name>A0A1X1SXM4_9MYCO</name>
<dbReference type="PROSITE" id="PS51790">
    <property type="entry name" value="MSRB"/>
    <property type="match status" value="1"/>
</dbReference>
<dbReference type="InterPro" id="IPR011057">
    <property type="entry name" value="Mss4-like_sf"/>
</dbReference>
<evidence type="ECO:0000313" key="9">
    <source>
        <dbReference type="EMBL" id="BBZ37121.1"/>
    </source>
</evidence>
<keyword evidence="6" id="KW-0560">Oxidoreductase</keyword>
<dbReference type="GO" id="GO:0033743">
    <property type="term" value="F:peptide-methionine (R)-S-oxide reductase activity"/>
    <property type="evidence" value="ECO:0007669"/>
    <property type="project" value="UniProtKB-EC"/>
</dbReference>
<dbReference type="EMBL" id="AP022613">
    <property type="protein sequence ID" value="BBZ37121.1"/>
    <property type="molecule type" value="Genomic_DNA"/>
</dbReference>
<protein>
    <recommendedName>
        <fullName evidence="3">peptide-methionine (R)-S-oxide reductase</fullName>
        <ecNumber evidence="3">1.8.4.12</ecNumber>
    </recommendedName>
</protein>
<evidence type="ECO:0000256" key="2">
    <source>
        <dbReference type="ARBA" id="ARBA00007174"/>
    </source>
</evidence>
<evidence type="ECO:0000256" key="3">
    <source>
        <dbReference type="ARBA" id="ARBA00012499"/>
    </source>
</evidence>
<dbReference type="PROSITE" id="PS51318">
    <property type="entry name" value="TAT"/>
    <property type="match status" value="1"/>
</dbReference>
<dbReference type="FunFam" id="2.170.150.20:FF:000001">
    <property type="entry name" value="Peptide methionine sulfoxide reductase MsrB"/>
    <property type="match status" value="1"/>
</dbReference>
<dbReference type="InterPro" id="IPR002579">
    <property type="entry name" value="Met_Sox_Rdtase_MsrB_dom"/>
</dbReference>